<reference evidence="1" key="1">
    <citation type="journal article" date="2020" name="Ecol. Evol.">
        <title>Genome structure and content of the rice root-knot nematode (Meloidogyne graminicola).</title>
        <authorList>
            <person name="Phan N.T."/>
            <person name="Danchin E.G.J."/>
            <person name="Klopp C."/>
            <person name="Perfus-Barbeoch L."/>
            <person name="Kozlowski D.K."/>
            <person name="Koutsovoulos G.D."/>
            <person name="Lopez-Roques C."/>
            <person name="Bouchez O."/>
            <person name="Zahm M."/>
            <person name="Besnard G."/>
            <person name="Bellafiore S."/>
        </authorList>
    </citation>
    <scope>NUCLEOTIDE SEQUENCE</scope>
    <source>
        <strain evidence="1">VN-18</strain>
    </source>
</reference>
<gene>
    <name evidence="1" type="ORF">Mgra_00007060</name>
</gene>
<accession>A0A8S9ZK56</accession>
<dbReference type="Proteomes" id="UP000605970">
    <property type="component" value="Unassembled WGS sequence"/>
</dbReference>
<sequence>MFNTIGNDEKIILERLRFSILIYISKIEENINEEDNSMKIIKFKKENKNNFKMIFLAEILPLLNNDNYKFYLDDEKKRIKEKERILKN</sequence>
<dbReference type="AlphaFoldDB" id="A0A8S9ZK56"/>
<evidence type="ECO:0000313" key="2">
    <source>
        <dbReference type="Proteomes" id="UP000605970"/>
    </source>
</evidence>
<name>A0A8S9ZK56_9BILA</name>
<organism evidence="1 2">
    <name type="scientific">Meloidogyne graminicola</name>
    <dbReference type="NCBI Taxonomy" id="189291"/>
    <lineage>
        <taxon>Eukaryota</taxon>
        <taxon>Metazoa</taxon>
        <taxon>Ecdysozoa</taxon>
        <taxon>Nematoda</taxon>
        <taxon>Chromadorea</taxon>
        <taxon>Rhabditida</taxon>
        <taxon>Tylenchina</taxon>
        <taxon>Tylenchomorpha</taxon>
        <taxon>Tylenchoidea</taxon>
        <taxon>Meloidogynidae</taxon>
        <taxon>Meloidogyninae</taxon>
        <taxon>Meloidogyne</taxon>
    </lineage>
</organism>
<evidence type="ECO:0000313" key="1">
    <source>
        <dbReference type="EMBL" id="KAF7633564.1"/>
    </source>
</evidence>
<protein>
    <submittedName>
        <fullName evidence="1">Uncharacterized protein</fullName>
    </submittedName>
</protein>
<proteinExistence type="predicted"/>
<comment type="caution">
    <text evidence="1">The sequence shown here is derived from an EMBL/GenBank/DDBJ whole genome shotgun (WGS) entry which is preliminary data.</text>
</comment>
<dbReference type="EMBL" id="JABEBT010000074">
    <property type="protein sequence ID" value="KAF7633564.1"/>
    <property type="molecule type" value="Genomic_DNA"/>
</dbReference>
<keyword evidence="2" id="KW-1185">Reference proteome</keyword>